<dbReference type="Gene3D" id="1.20.120.530">
    <property type="entry name" value="GntR ligand-binding domain-like"/>
    <property type="match status" value="1"/>
</dbReference>
<dbReference type="RefSeq" id="WP_213161173.1">
    <property type="nucleotide sequence ID" value="NZ_CP058214.1"/>
</dbReference>
<dbReference type="InterPro" id="IPR008920">
    <property type="entry name" value="TF_FadR/GntR_C"/>
</dbReference>
<evidence type="ECO:0000259" key="5">
    <source>
        <dbReference type="PROSITE" id="PS50949"/>
    </source>
</evidence>
<dbReference type="InterPro" id="IPR036388">
    <property type="entry name" value="WH-like_DNA-bd_sf"/>
</dbReference>
<dbReference type="SUPFAM" id="SSF48008">
    <property type="entry name" value="GntR ligand-binding domain-like"/>
    <property type="match status" value="1"/>
</dbReference>
<dbReference type="PANTHER" id="PTHR43537:SF5">
    <property type="entry name" value="UXU OPERON TRANSCRIPTIONAL REGULATOR"/>
    <property type="match status" value="1"/>
</dbReference>
<dbReference type="InterPro" id="IPR000524">
    <property type="entry name" value="Tscrpt_reg_HTH_GntR"/>
</dbReference>
<dbReference type="SMART" id="SM00345">
    <property type="entry name" value="HTH_GNTR"/>
    <property type="match status" value="1"/>
</dbReference>
<dbReference type="Pfam" id="PF07729">
    <property type="entry name" value="FCD"/>
    <property type="match status" value="1"/>
</dbReference>
<dbReference type="Gene3D" id="1.10.10.10">
    <property type="entry name" value="Winged helix-like DNA-binding domain superfamily/Winged helix DNA-binding domain"/>
    <property type="match status" value="1"/>
</dbReference>
<evidence type="ECO:0000256" key="2">
    <source>
        <dbReference type="ARBA" id="ARBA00023125"/>
    </source>
</evidence>
<protein>
    <submittedName>
        <fullName evidence="6">FadR family transcriptional regulator</fullName>
    </submittedName>
</protein>
<accession>A0A7S8C5L0</accession>
<keyword evidence="7" id="KW-1185">Reference proteome</keyword>
<dbReference type="EMBL" id="CP058214">
    <property type="protein sequence ID" value="QPC43810.1"/>
    <property type="molecule type" value="Genomic_DNA"/>
</dbReference>
<evidence type="ECO:0000256" key="3">
    <source>
        <dbReference type="ARBA" id="ARBA00023163"/>
    </source>
</evidence>
<feature type="domain" description="HTH gntR-type" evidence="5">
    <location>
        <begin position="22"/>
        <end position="92"/>
    </location>
</feature>
<dbReference type="AlphaFoldDB" id="A0A7S8C5L0"/>
<sequence>MNATDSPDTEERRASRARIGGRTRARTIAATLKDWIAEKRIPPGERLPQERELVEIFGVSKGTIREALKVLETQGLIVTRTGPGGGPFVATVPERYASELLGNFFFFQELTVGDVYQLRTLLEPELAASVVGRLDETDFERLAETMKVYDHPPETMEEERAQRVAELEFHEVLVACSPNPLLRFVCGFLIRLLKDLTICQRIYDRPNPELREHGRSYQIRLIEALRAGEPEAVRAIMGEHMRHARHLMEAQEAVVLNQFLTEPATMPCRG</sequence>
<reference evidence="6 7" key="1">
    <citation type="submission" date="2020-06" db="EMBL/GenBank/DDBJ databases">
        <title>Genome sequence of 2 isolates from Red Sea Mangroves.</title>
        <authorList>
            <person name="Sefrji F."/>
            <person name="Michoud G."/>
            <person name="Merlino G."/>
            <person name="Daffonchio D."/>
        </authorList>
    </citation>
    <scope>NUCLEOTIDE SEQUENCE [LARGE SCALE GENOMIC DNA]</scope>
    <source>
        <strain evidence="6 7">R1DC25</strain>
    </source>
</reference>
<dbReference type="InterPro" id="IPR036390">
    <property type="entry name" value="WH_DNA-bd_sf"/>
</dbReference>
<name>A0A7S8C5L0_9HYPH</name>
<dbReference type="GO" id="GO:0003700">
    <property type="term" value="F:DNA-binding transcription factor activity"/>
    <property type="evidence" value="ECO:0007669"/>
    <property type="project" value="InterPro"/>
</dbReference>
<dbReference type="CDD" id="cd07377">
    <property type="entry name" value="WHTH_GntR"/>
    <property type="match status" value="1"/>
</dbReference>
<proteinExistence type="predicted"/>
<dbReference type="PROSITE" id="PS50949">
    <property type="entry name" value="HTH_GNTR"/>
    <property type="match status" value="1"/>
</dbReference>
<organism evidence="6 7">
    <name type="scientific">Kaustia mangrovi</name>
    <dbReference type="NCBI Taxonomy" id="2593653"/>
    <lineage>
        <taxon>Bacteria</taxon>
        <taxon>Pseudomonadati</taxon>
        <taxon>Pseudomonadota</taxon>
        <taxon>Alphaproteobacteria</taxon>
        <taxon>Hyphomicrobiales</taxon>
        <taxon>Parvibaculaceae</taxon>
        <taxon>Kaustia</taxon>
    </lineage>
</organism>
<dbReference type="Proteomes" id="UP000593594">
    <property type="component" value="Chromosome"/>
</dbReference>
<evidence type="ECO:0000256" key="1">
    <source>
        <dbReference type="ARBA" id="ARBA00023015"/>
    </source>
</evidence>
<dbReference type="InterPro" id="IPR011711">
    <property type="entry name" value="GntR_C"/>
</dbReference>
<gene>
    <name evidence="6" type="ORF">HW532_14615</name>
</gene>
<feature type="region of interest" description="Disordered" evidence="4">
    <location>
        <begin position="1"/>
        <end position="20"/>
    </location>
</feature>
<keyword evidence="3" id="KW-0804">Transcription</keyword>
<dbReference type="SMART" id="SM00895">
    <property type="entry name" value="FCD"/>
    <property type="match status" value="1"/>
</dbReference>
<evidence type="ECO:0000313" key="7">
    <source>
        <dbReference type="Proteomes" id="UP000593594"/>
    </source>
</evidence>
<dbReference type="KEGG" id="kmn:HW532_14615"/>
<dbReference type="GO" id="GO:0003677">
    <property type="term" value="F:DNA binding"/>
    <property type="evidence" value="ECO:0007669"/>
    <property type="project" value="UniProtKB-KW"/>
</dbReference>
<keyword evidence="2" id="KW-0238">DNA-binding</keyword>
<evidence type="ECO:0000256" key="4">
    <source>
        <dbReference type="SAM" id="MobiDB-lite"/>
    </source>
</evidence>
<evidence type="ECO:0000313" key="6">
    <source>
        <dbReference type="EMBL" id="QPC43810.1"/>
    </source>
</evidence>
<keyword evidence="1" id="KW-0805">Transcription regulation</keyword>
<dbReference type="SUPFAM" id="SSF46785">
    <property type="entry name" value="Winged helix' DNA-binding domain"/>
    <property type="match status" value="1"/>
</dbReference>
<dbReference type="PANTHER" id="PTHR43537">
    <property type="entry name" value="TRANSCRIPTIONAL REGULATOR, GNTR FAMILY"/>
    <property type="match status" value="1"/>
</dbReference>
<dbReference type="Pfam" id="PF00392">
    <property type="entry name" value="GntR"/>
    <property type="match status" value="1"/>
</dbReference>
<dbReference type="PRINTS" id="PR00035">
    <property type="entry name" value="HTHGNTR"/>
</dbReference>